<dbReference type="AlphaFoldDB" id="A0A0C2ZQ10"/>
<dbReference type="Proteomes" id="UP000053989">
    <property type="component" value="Unassembled WGS sequence"/>
</dbReference>
<protein>
    <recommendedName>
        <fullName evidence="3">Ubiquitin-like domain-containing protein</fullName>
    </recommendedName>
</protein>
<name>A0A0C2ZQ10_9AGAM</name>
<dbReference type="InterPro" id="IPR029071">
    <property type="entry name" value="Ubiquitin-like_domsf"/>
</dbReference>
<proteinExistence type="predicted"/>
<gene>
    <name evidence="1" type="ORF">SCLCIDRAFT_30957</name>
</gene>
<reference evidence="2" key="2">
    <citation type="submission" date="2015-01" db="EMBL/GenBank/DDBJ databases">
        <title>Evolutionary Origins and Diversification of the Mycorrhizal Mutualists.</title>
        <authorList>
            <consortium name="DOE Joint Genome Institute"/>
            <consortium name="Mycorrhizal Genomics Consortium"/>
            <person name="Kohler A."/>
            <person name="Kuo A."/>
            <person name="Nagy L.G."/>
            <person name="Floudas D."/>
            <person name="Copeland A."/>
            <person name="Barry K.W."/>
            <person name="Cichocki N."/>
            <person name="Veneault-Fourrey C."/>
            <person name="LaButti K."/>
            <person name="Lindquist E.A."/>
            <person name="Lipzen A."/>
            <person name="Lundell T."/>
            <person name="Morin E."/>
            <person name="Murat C."/>
            <person name="Riley R."/>
            <person name="Ohm R."/>
            <person name="Sun H."/>
            <person name="Tunlid A."/>
            <person name="Henrissat B."/>
            <person name="Grigoriev I.V."/>
            <person name="Hibbett D.S."/>
            <person name="Martin F."/>
        </authorList>
    </citation>
    <scope>NUCLEOTIDE SEQUENCE [LARGE SCALE GENOMIC DNA]</scope>
    <source>
        <strain evidence="2">Foug A</strain>
    </source>
</reference>
<dbReference type="HOGENOM" id="CLU_1099043_0_0_1"/>
<dbReference type="EMBL" id="KN822150">
    <property type="protein sequence ID" value="KIM54662.1"/>
    <property type="molecule type" value="Genomic_DNA"/>
</dbReference>
<dbReference type="SUPFAM" id="SSF54236">
    <property type="entry name" value="Ubiquitin-like"/>
    <property type="match status" value="1"/>
</dbReference>
<keyword evidence="2" id="KW-1185">Reference proteome</keyword>
<evidence type="ECO:0000313" key="2">
    <source>
        <dbReference type="Proteomes" id="UP000053989"/>
    </source>
</evidence>
<evidence type="ECO:0000313" key="1">
    <source>
        <dbReference type="EMBL" id="KIM54662.1"/>
    </source>
</evidence>
<dbReference type="InParanoid" id="A0A0C2ZQ10"/>
<organism evidence="1 2">
    <name type="scientific">Scleroderma citrinum Foug A</name>
    <dbReference type="NCBI Taxonomy" id="1036808"/>
    <lineage>
        <taxon>Eukaryota</taxon>
        <taxon>Fungi</taxon>
        <taxon>Dikarya</taxon>
        <taxon>Basidiomycota</taxon>
        <taxon>Agaricomycotina</taxon>
        <taxon>Agaricomycetes</taxon>
        <taxon>Agaricomycetidae</taxon>
        <taxon>Boletales</taxon>
        <taxon>Sclerodermatineae</taxon>
        <taxon>Sclerodermataceae</taxon>
        <taxon>Scleroderma</taxon>
    </lineage>
</organism>
<reference evidence="1 2" key="1">
    <citation type="submission" date="2014-04" db="EMBL/GenBank/DDBJ databases">
        <authorList>
            <consortium name="DOE Joint Genome Institute"/>
            <person name="Kuo A."/>
            <person name="Kohler A."/>
            <person name="Nagy L.G."/>
            <person name="Floudas D."/>
            <person name="Copeland A."/>
            <person name="Barry K.W."/>
            <person name="Cichocki N."/>
            <person name="Veneault-Fourrey C."/>
            <person name="LaButti K."/>
            <person name="Lindquist E.A."/>
            <person name="Lipzen A."/>
            <person name="Lundell T."/>
            <person name="Morin E."/>
            <person name="Murat C."/>
            <person name="Sun H."/>
            <person name="Tunlid A."/>
            <person name="Henrissat B."/>
            <person name="Grigoriev I.V."/>
            <person name="Hibbett D.S."/>
            <person name="Martin F."/>
            <person name="Nordberg H.P."/>
            <person name="Cantor M.N."/>
            <person name="Hua S.X."/>
        </authorList>
    </citation>
    <scope>NUCLEOTIDE SEQUENCE [LARGE SCALE GENOMIC DNA]</scope>
    <source>
        <strain evidence="1 2">Foug A</strain>
    </source>
</reference>
<accession>A0A0C2ZQ10</accession>
<sequence>MEVVIVSSNLQSLEPIYEDEDEFAPFDPDISDQWAGILSSGFRYSEDEDDINSVDRDAVETFNIDILNSSDEGSGATSESDIPPIIHKPVKKLVRQPCKKARQGKTSTKQVPMYDPQTCAFMIQCTVHQSNGTNVPFKISSGVSLSQLRLVVSEKLGCFTDHLILQYRLDSDKAKMGTTSIQADSKLDIFLAKMRSMIVPPHLANGKLSTCTPKNVVVYFEDAATTNALNETHDVLILSVLIFKTKLFVSMEW</sequence>
<evidence type="ECO:0008006" key="3">
    <source>
        <dbReference type="Google" id="ProtNLM"/>
    </source>
</evidence>
<dbReference type="OrthoDB" id="2692120at2759"/>